<evidence type="ECO:0000256" key="2">
    <source>
        <dbReference type="ARBA" id="ARBA00009638"/>
    </source>
</evidence>
<evidence type="ECO:0000256" key="9">
    <source>
        <dbReference type="ARBA" id="ARBA00023306"/>
    </source>
</evidence>
<gene>
    <name evidence="12" type="primary">yihA</name>
    <name evidence="10" type="synonym">engB</name>
    <name evidence="12" type="ORF">NX720_10520</name>
</gene>
<sequence length="224" mass="25304">MTETNNTTPRHMNYRKAQFVTSAPTLKQCPPDNAREVAFAGRSNAGKSSALNALTGSSKLARTSKTPGRTQLINFFAIEENRYLVDLPGYGYAKVPEAMKIKWQKHLDDYLTNRESLAGVVLLMDIRHPMKEFDRMILQWSIQSHMPLHILLTKADKLKSGVGKQALNKLRNEVKEYDHVTVQLFSSLKKTGVTELAHHLDTWLAVEDGAFFEEVDDDVEASEE</sequence>
<dbReference type="InterPro" id="IPR027417">
    <property type="entry name" value="P-loop_NTPase"/>
</dbReference>
<dbReference type="SUPFAM" id="SSF52540">
    <property type="entry name" value="P-loop containing nucleoside triphosphate hydrolases"/>
    <property type="match status" value="1"/>
</dbReference>
<dbReference type="PANTHER" id="PTHR11649">
    <property type="entry name" value="MSS1/TRME-RELATED GTP-BINDING PROTEIN"/>
    <property type="match status" value="1"/>
</dbReference>
<organism evidence="12 13">
    <name type="scientific">Endozoicomonas euniceicola</name>
    <dbReference type="NCBI Taxonomy" id="1234143"/>
    <lineage>
        <taxon>Bacteria</taxon>
        <taxon>Pseudomonadati</taxon>
        <taxon>Pseudomonadota</taxon>
        <taxon>Gammaproteobacteria</taxon>
        <taxon>Oceanospirillales</taxon>
        <taxon>Endozoicomonadaceae</taxon>
        <taxon>Endozoicomonas</taxon>
    </lineage>
</organism>
<name>A0ABY6H246_9GAMM</name>
<accession>A0ABY6H246</accession>
<dbReference type="RefSeq" id="WP_262601071.1">
    <property type="nucleotide sequence ID" value="NZ_CP103300.1"/>
</dbReference>
<dbReference type="PROSITE" id="PS51706">
    <property type="entry name" value="G_ENGB"/>
    <property type="match status" value="1"/>
</dbReference>
<keyword evidence="9 10" id="KW-0131">Cell cycle</keyword>
<dbReference type="PANTHER" id="PTHR11649:SF13">
    <property type="entry name" value="ENGB-TYPE G DOMAIN-CONTAINING PROTEIN"/>
    <property type="match status" value="1"/>
</dbReference>
<dbReference type="InterPro" id="IPR019987">
    <property type="entry name" value="GTP-bd_ribosome_bio_YsxC"/>
</dbReference>
<evidence type="ECO:0000256" key="8">
    <source>
        <dbReference type="ARBA" id="ARBA00023210"/>
    </source>
</evidence>
<dbReference type="NCBIfam" id="TIGR03598">
    <property type="entry name" value="GTPase_YsxC"/>
    <property type="match status" value="1"/>
</dbReference>
<dbReference type="Pfam" id="PF01926">
    <property type="entry name" value="MMR_HSR1"/>
    <property type="match status" value="1"/>
</dbReference>
<evidence type="ECO:0000256" key="7">
    <source>
        <dbReference type="ARBA" id="ARBA00023134"/>
    </source>
</evidence>
<evidence type="ECO:0000313" key="12">
    <source>
        <dbReference type="EMBL" id="UYM18313.1"/>
    </source>
</evidence>
<evidence type="ECO:0000256" key="6">
    <source>
        <dbReference type="ARBA" id="ARBA00022842"/>
    </source>
</evidence>
<keyword evidence="13" id="KW-1185">Reference proteome</keyword>
<comment type="similarity">
    <text evidence="2 10">Belongs to the TRAFAC class TrmE-Era-EngA-EngB-Septin-like GTPase superfamily. EngB GTPase family.</text>
</comment>
<evidence type="ECO:0000256" key="4">
    <source>
        <dbReference type="ARBA" id="ARBA00022723"/>
    </source>
</evidence>
<evidence type="ECO:0000256" key="1">
    <source>
        <dbReference type="ARBA" id="ARBA00001946"/>
    </source>
</evidence>
<evidence type="ECO:0000259" key="11">
    <source>
        <dbReference type="PROSITE" id="PS51706"/>
    </source>
</evidence>
<keyword evidence="3 10" id="KW-0132">Cell division</keyword>
<proteinExistence type="inferred from homology"/>
<keyword evidence="8 10" id="KW-0717">Septation</keyword>
<evidence type="ECO:0000256" key="10">
    <source>
        <dbReference type="HAMAP-Rule" id="MF_00321"/>
    </source>
</evidence>
<evidence type="ECO:0000256" key="3">
    <source>
        <dbReference type="ARBA" id="ARBA00022618"/>
    </source>
</evidence>
<dbReference type="HAMAP" id="MF_00321">
    <property type="entry name" value="GTPase_EngB"/>
    <property type="match status" value="1"/>
</dbReference>
<comment type="function">
    <text evidence="10">Necessary for normal cell division and for the maintenance of normal septation.</text>
</comment>
<keyword evidence="5 10" id="KW-0547">Nucleotide-binding</keyword>
<evidence type="ECO:0000313" key="13">
    <source>
        <dbReference type="Proteomes" id="UP001163255"/>
    </source>
</evidence>
<reference evidence="12" key="1">
    <citation type="submission" date="2022-10" db="EMBL/GenBank/DDBJ databases">
        <title>Completed Genome Sequence of two octocoral isolated bacterium, Endozoicomonas euniceicola EF212T and Endozoicomonas gorgoniicola PS125T.</title>
        <authorList>
            <person name="Chiou Y.-J."/>
            <person name="Chen Y.-H."/>
        </authorList>
    </citation>
    <scope>NUCLEOTIDE SEQUENCE</scope>
    <source>
        <strain evidence="12">EF212</strain>
    </source>
</reference>
<dbReference type="CDD" id="cd01876">
    <property type="entry name" value="YihA_EngB"/>
    <property type="match status" value="1"/>
</dbReference>
<dbReference type="InterPro" id="IPR030393">
    <property type="entry name" value="G_ENGB_dom"/>
</dbReference>
<keyword evidence="6" id="KW-0460">Magnesium</keyword>
<keyword evidence="7 10" id="KW-0342">GTP-binding</keyword>
<evidence type="ECO:0000256" key="5">
    <source>
        <dbReference type="ARBA" id="ARBA00022741"/>
    </source>
</evidence>
<comment type="cofactor">
    <cofactor evidence="1">
        <name>Mg(2+)</name>
        <dbReference type="ChEBI" id="CHEBI:18420"/>
    </cofactor>
</comment>
<dbReference type="Gene3D" id="3.40.50.300">
    <property type="entry name" value="P-loop containing nucleotide triphosphate hydrolases"/>
    <property type="match status" value="1"/>
</dbReference>
<keyword evidence="4" id="KW-0479">Metal-binding</keyword>
<dbReference type="InterPro" id="IPR006073">
    <property type="entry name" value="GTP-bd"/>
</dbReference>
<feature type="domain" description="EngB-type G" evidence="11">
    <location>
        <begin position="33"/>
        <end position="206"/>
    </location>
</feature>
<dbReference type="EMBL" id="CP103300">
    <property type="protein sequence ID" value="UYM18313.1"/>
    <property type="molecule type" value="Genomic_DNA"/>
</dbReference>
<protein>
    <recommendedName>
        <fullName evidence="10">Probable GTP-binding protein EngB</fullName>
    </recommendedName>
</protein>
<dbReference type="Proteomes" id="UP001163255">
    <property type="component" value="Chromosome"/>
</dbReference>